<feature type="compositionally biased region" description="Polar residues" evidence="5">
    <location>
        <begin position="348"/>
        <end position="373"/>
    </location>
</feature>
<dbReference type="Gene3D" id="2.30.30.40">
    <property type="entry name" value="SH3 Domains"/>
    <property type="match status" value="1"/>
</dbReference>
<dbReference type="Pfam" id="PF00618">
    <property type="entry name" value="RasGEF_N"/>
    <property type="match status" value="1"/>
</dbReference>
<evidence type="ECO:0000256" key="3">
    <source>
        <dbReference type="PROSITE-ProRule" id="PRU00168"/>
    </source>
</evidence>
<dbReference type="InterPro" id="IPR023578">
    <property type="entry name" value="Ras_GEF_dom_sf"/>
</dbReference>
<dbReference type="GeneID" id="83217200"/>
<dbReference type="RefSeq" id="XP_058339403.1">
    <property type="nucleotide sequence ID" value="XM_058489781.1"/>
</dbReference>
<evidence type="ECO:0000259" key="8">
    <source>
        <dbReference type="PROSITE" id="PS50020"/>
    </source>
</evidence>
<evidence type="ECO:0008006" key="12">
    <source>
        <dbReference type="Google" id="ProtNLM"/>
    </source>
</evidence>
<dbReference type="GO" id="GO:0005085">
    <property type="term" value="F:guanyl-nucleotide exchange factor activity"/>
    <property type="evidence" value="ECO:0007669"/>
    <property type="project" value="UniProtKB-KW"/>
</dbReference>
<dbReference type="Pfam" id="PF00397">
    <property type="entry name" value="WW"/>
    <property type="match status" value="1"/>
</dbReference>
<organism evidence="10 11">
    <name type="scientific">Lichtheimia ornata</name>
    <dbReference type="NCBI Taxonomy" id="688661"/>
    <lineage>
        <taxon>Eukaryota</taxon>
        <taxon>Fungi</taxon>
        <taxon>Fungi incertae sedis</taxon>
        <taxon>Mucoromycota</taxon>
        <taxon>Mucoromycotina</taxon>
        <taxon>Mucoromycetes</taxon>
        <taxon>Mucorales</taxon>
        <taxon>Lichtheimiaceae</taxon>
        <taxon>Lichtheimia</taxon>
    </lineage>
</organism>
<keyword evidence="11" id="KW-1185">Reference proteome</keyword>
<dbReference type="InterPro" id="IPR056685">
    <property type="entry name" value="DUF7783"/>
</dbReference>
<dbReference type="Pfam" id="PF25006">
    <property type="entry name" value="DUF7783"/>
    <property type="match status" value="1"/>
</dbReference>
<dbReference type="InterPro" id="IPR001895">
    <property type="entry name" value="RASGEF_cat_dom"/>
</dbReference>
<dbReference type="InterPro" id="IPR008937">
    <property type="entry name" value="Ras-like_GEF"/>
</dbReference>
<dbReference type="PROSITE" id="PS50212">
    <property type="entry name" value="RASGEF_NTER"/>
    <property type="match status" value="1"/>
</dbReference>
<gene>
    <name evidence="10" type="ORF">O0I10_009795</name>
</gene>
<dbReference type="PROSITE" id="PS50009">
    <property type="entry name" value="RASGEF_CAT"/>
    <property type="match status" value="1"/>
</dbReference>
<dbReference type="AlphaFoldDB" id="A0AAD7UVQ9"/>
<dbReference type="GO" id="GO:0005886">
    <property type="term" value="C:plasma membrane"/>
    <property type="evidence" value="ECO:0007669"/>
    <property type="project" value="TreeGrafter"/>
</dbReference>
<dbReference type="CDD" id="cd06224">
    <property type="entry name" value="REM"/>
    <property type="match status" value="1"/>
</dbReference>
<protein>
    <recommendedName>
        <fullName evidence="12">Cell division control protein</fullName>
    </recommendedName>
</protein>
<name>A0AAD7UVQ9_9FUNG</name>
<dbReference type="InterPro" id="IPR036964">
    <property type="entry name" value="RASGEF_cat_dom_sf"/>
</dbReference>
<dbReference type="SUPFAM" id="SSF51045">
    <property type="entry name" value="WW domain"/>
    <property type="match status" value="2"/>
</dbReference>
<evidence type="ECO:0000313" key="11">
    <source>
        <dbReference type="Proteomes" id="UP001234581"/>
    </source>
</evidence>
<dbReference type="Pfam" id="PF00617">
    <property type="entry name" value="RasGEF"/>
    <property type="match status" value="1"/>
</dbReference>
<evidence type="ECO:0000256" key="1">
    <source>
        <dbReference type="ARBA" id="ARBA00022443"/>
    </source>
</evidence>
<evidence type="ECO:0000256" key="2">
    <source>
        <dbReference type="ARBA" id="ARBA00022658"/>
    </source>
</evidence>
<dbReference type="SUPFAM" id="SSF48366">
    <property type="entry name" value="Ras GEF"/>
    <property type="match status" value="1"/>
</dbReference>
<evidence type="ECO:0000313" key="10">
    <source>
        <dbReference type="EMBL" id="KAJ8654489.1"/>
    </source>
</evidence>
<dbReference type="PANTHER" id="PTHR23113">
    <property type="entry name" value="GUANINE NUCLEOTIDE EXCHANGE FACTOR"/>
    <property type="match status" value="1"/>
</dbReference>
<dbReference type="PROSITE" id="PS00720">
    <property type="entry name" value="RASGEF"/>
    <property type="match status" value="1"/>
</dbReference>
<dbReference type="InterPro" id="IPR001202">
    <property type="entry name" value="WW_dom"/>
</dbReference>
<keyword evidence="1 4" id="KW-0728">SH3 domain</keyword>
<accession>A0AAD7UVQ9</accession>
<keyword evidence="2 3" id="KW-0344">Guanine-nucleotide releasing factor</keyword>
<dbReference type="SMART" id="SM00229">
    <property type="entry name" value="RasGEFN"/>
    <property type="match status" value="1"/>
</dbReference>
<dbReference type="PROSITE" id="PS50002">
    <property type="entry name" value="SH3"/>
    <property type="match status" value="1"/>
</dbReference>
<dbReference type="InterPro" id="IPR000651">
    <property type="entry name" value="Ras-like_Gua-exchang_fac_N"/>
</dbReference>
<feature type="domain" description="Ras-GEF" evidence="7">
    <location>
        <begin position="936"/>
        <end position="1170"/>
    </location>
</feature>
<dbReference type="SUPFAM" id="SSF50044">
    <property type="entry name" value="SH3-domain"/>
    <property type="match status" value="1"/>
</dbReference>
<evidence type="ECO:0000259" key="6">
    <source>
        <dbReference type="PROSITE" id="PS50002"/>
    </source>
</evidence>
<evidence type="ECO:0000259" key="7">
    <source>
        <dbReference type="PROSITE" id="PS50009"/>
    </source>
</evidence>
<dbReference type="PROSITE" id="PS50020">
    <property type="entry name" value="WW_DOMAIN_2"/>
    <property type="match status" value="2"/>
</dbReference>
<feature type="compositionally biased region" description="Low complexity" evidence="5">
    <location>
        <begin position="125"/>
        <end position="149"/>
    </location>
</feature>
<dbReference type="Gene3D" id="2.20.70.10">
    <property type="match status" value="2"/>
</dbReference>
<dbReference type="InterPro" id="IPR019804">
    <property type="entry name" value="Ras_G-nucl-exch_fac_CS"/>
</dbReference>
<evidence type="ECO:0000256" key="5">
    <source>
        <dbReference type="SAM" id="MobiDB-lite"/>
    </source>
</evidence>
<reference evidence="10 11" key="1">
    <citation type="submission" date="2023-03" db="EMBL/GenBank/DDBJ databases">
        <title>Genome sequence of Lichtheimia ornata CBS 291.66.</title>
        <authorList>
            <person name="Mohabir J.T."/>
            <person name="Shea T.P."/>
            <person name="Kurbessoian T."/>
            <person name="Berby B."/>
            <person name="Fontaine J."/>
            <person name="Livny J."/>
            <person name="Gnirke A."/>
            <person name="Stajich J.E."/>
            <person name="Cuomo C.A."/>
        </authorList>
    </citation>
    <scope>NUCLEOTIDE SEQUENCE [LARGE SCALE GENOMIC DNA]</scope>
    <source>
        <strain evidence="10">CBS 291.66</strain>
    </source>
</reference>
<feature type="compositionally biased region" description="Polar residues" evidence="5">
    <location>
        <begin position="105"/>
        <end position="124"/>
    </location>
</feature>
<dbReference type="GO" id="GO:0007265">
    <property type="term" value="P:Ras protein signal transduction"/>
    <property type="evidence" value="ECO:0007669"/>
    <property type="project" value="TreeGrafter"/>
</dbReference>
<dbReference type="SMART" id="SM00147">
    <property type="entry name" value="RasGEF"/>
    <property type="match status" value="1"/>
</dbReference>
<feature type="domain" description="WW" evidence="8">
    <location>
        <begin position="175"/>
        <end position="209"/>
    </location>
</feature>
<dbReference type="Proteomes" id="UP001234581">
    <property type="component" value="Unassembled WGS sequence"/>
</dbReference>
<dbReference type="SMART" id="SM00326">
    <property type="entry name" value="SH3"/>
    <property type="match status" value="1"/>
</dbReference>
<feature type="region of interest" description="Disordered" evidence="5">
    <location>
        <begin position="322"/>
        <end position="379"/>
    </location>
</feature>
<feature type="domain" description="N-terminal Ras-GEF" evidence="9">
    <location>
        <begin position="771"/>
        <end position="900"/>
    </location>
</feature>
<dbReference type="Pfam" id="PF14604">
    <property type="entry name" value="SH3_9"/>
    <property type="match status" value="1"/>
</dbReference>
<evidence type="ECO:0000259" key="9">
    <source>
        <dbReference type="PROSITE" id="PS50212"/>
    </source>
</evidence>
<dbReference type="CDD" id="cd00155">
    <property type="entry name" value="RasGEF"/>
    <property type="match status" value="1"/>
</dbReference>
<proteinExistence type="predicted"/>
<dbReference type="SMART" id="SM00456">
    <property type="entry name" value="WW"/>
    <property type="match status" value="2"/>
</dbReference>
<dbReference type="CDD" id="cd00201">
    <property type="entry name" value="WW"/>
    <property type="match status" value="2"/>
</dbReference>
<feature type="compositionally biased region" description="Pro residues" evidence="5">
    <location>
        <begin position="69"/>
        <end position="88"/>
    </location>
</feature>
<comment type="caution">
    <text evidence="10">The sequence shown here is derived from an EMBL/GenBank/DDBJ whole genome shotgun (WGS) entry which is preliminary data.</text>
</comment>
<dbReference type="InterPro" id="IPR001452">
    <property type="entry name" value="SH3_domain"/>
</dbReference>
<dbReference type="EMBL" id="JARTCD010000060">
    <property type="protein sequence ID" value="KAJ8654489.1"/>
    <property type="molecule type" value="Genomic_DNA"/>
</dbReference>
<dbReference type="Gene3D" id="1.10.840.10">
    <property type="entry name" value="Ras guanine-nucleotide exchange factors catalytic domain"/>
    <property type="match status" value="1"/>
</dbReference>
<dbReference type="PANTHER" id="PTHR23113:SF368">
    <property type="entry name" value="CELL DIVISION CONTROL PROTEIN 25"/>
    <property type="match status" value="1"/>
</dbReference>
<dbReference type="Gene3D" id="1.20.870.10">
    <property type="entry name" value="Son of sevenless (SoS) protein Chain: S domain 1"/>
    <property type="match status" value="1"/>
</dbReference>
<feature type="domain" description="WW" evidence="8">
    <location>
        <begin position="283"/>
        <end position="316"/>
    </location>
</feature>
<dbReference type="InterPro" id="IPR036028">
    <property type="entry name" value="SH3-like_dom_sf"/>
</dbReference>
<feature type="region of interest" description="Disordered" evidence="5">
    <location>
        <begin position="65"/>
        <end position="152"/>
    </location>
</feature>
<sequence length="1176" mass="132584">MASFPKIICRVRAIYPFSSKEPASLSFDKDDYIDVLAQLDSGWWDGWCGGSRGWFPSNYVEIVEENPDGPMPPSPAPTNKPNASPPVVDPKRSDLRQPSRRKRSNSTTQHRLSLKTLSNISSNMSTPVPRRTAAATTTSPSPVTSPIISNGSKFGWTAASNRTSNSTVSDGSSVYNLPEGWSAQLAEDGTTRYYYNHRTGKMQYDHPGFGFSDGEYDSEYEASMDDSYYSDEDYEDERYQHSRLATMRRMSNRLSLDSLPANVDTPATAFSDDFKQPPPLQESAAMSHWVQRVTPQGRAYYCNLVTQETTWDYGEIDQATGRLKHRQHDSDSDNDEPIGRTTIHHSRQSSNHAAELSNPSNNGDSTCSSPTTPTREEPLTWHKLASTTAMAIHHLNMAAQRGERDAFVEDASAVVVSIRMMLYASGMLDKDSNHMQDRMLRDPHRAVMAALSKLVLSVKTASEGSHKQIQPEMLHRVQRDAGDVLAAVRSFVTVCQERRVKVEQVKPQLMFDTNSSTTPPSESPILVSSSTAVEFDPEATRIATGLGQKSKYPLNQDLLVSLQTHANQVYGSTNALCKATELNTNEDGKSLSNVILLFRSLSMQIGQYLSILEDIDLVNIDGSKIPSLGDYLVNKQKLYNAVGVLFGVVQSLSSNRMDTNQCVQDINEAVQSVENTIKLILTNVDEMIKQRRNWYRQLNPRDDDEMPMSPVSARFDDSDSDDGELCKAPTDKARKLMLYQPPVAPRSATENGGGGGCLGYDYPPEEIVYGQDGNIKGGTLRALVERLTLHDSLDTSFIATFLLTYRSFCTTEEFLSLLEQRYNIRPTEELTPWELEEWSERKQKLVRLRVFNVMKIWLENYYNDEDQFILNRLEFFTNTVIRDTSPFSADQLNRLIRMRKDQDANGGLKKLVPNTLPGPMPILPKDITRLTLMEIDPTELARQLTNMDFKLYSSIRPIECLNKAWSQDDEMAASSVKQSIDYCNRLTCWVSDSILSNDEAKKRVVVIKYWAQVASKCRSLNNYNTCMAIISAFDTSSIGRLKKTWELVGSRTSQTLANIRRLMGANRNFQEYRDLIHSINPPCIPFLGIYLQDLTFIEDGNADYIQKSAGLINFAKRAKTAEVIREINQFQNAPYIFTHIPELQAFIKTNLEGSRDVDKLYERSLQIEPREVVTYN</sequence>
<evidence type="ECO:0000256" key="4">
    <source>
        <dbReference type="PROSITE-ProRule" id="PRU00192"/>
    </source>
</evidence>
<dbReference type="InterPro" id="IPR036020">
    <property type="entry name" value="WW_dom_sf"/>
</dbReference>
<feature type="domain" description="SH3" evidence="6">
    <location>
        <begin position="6"/>
        <end position="65"/>
    </location>
</feature>